<keyword evidence="3" id="KW-1185">Reference proteome</keyword>
<dbReference type="AlphaFoldDB" id="A0A109W4M7"/>
<evidence type="ECO:0000313" key="2">
    <source>
        <dbReference type="EMBL" id="AMD90694.1"/>
    </source>
</evidence>
<name>A0A109W4M7_9BACT</name>
<feature type="compositionally biased region" description="Basic and acidic residues" evidence="1">
    <location>
        <begin position="191"/>
        <end position="200"/>
    </location>
</feature>
<proteinExistence type="predicted"/>
<dbReference type="STRING" id="44742.AXF13_11485"/>
<accession>A0A109W4M7</accession>
<dbReference type="EMBL" id="CP014229">
    <property type="protein sequence ID" value="AMD90694.1"/>
    <property type="molecule type" value="Genomic_DNA"/>
</dbReference>
<evidence type="ECO:0000313" key="3">
    <source>
        <dbReference type="Proteomes" id="UP000069241"/>
    </source>
</evidence>
<protein>
    <submittedName>
        <fullName evidence="2">Uncharacterized protein</fullName>
    </submittedName>
</protein>
<gene>
    <name evidence="2" type="ORF">AXF13_11485</name>
</gene>
<feature type="region of interest" description="Disordered" evidence="1">
    <location>
        <begin position="187"/>
        <end position="209"/>
    </location>
</feature>
<reference evidence="3" key="1">
    <citation type="submission" date="2016-02" db="EMBL/GenBank/DDBJ databases">
        <authorList>
            <person name="Holder M.E."/>
            <person name="Ajami N.J."/>
            <person name="Petrosino J.F."/>
        </authorList>
    </citation>
    <scope>NUCLEOTIDE SEQUENCE [LARGE SCALE GENOMIC DNA]</scope>
    <source>
        <strain evidence="3">CCUG 45958</strain>
    </source>
</reference>
<dbReference type="KEGG" id="dfi:AXF13_11485"/>
<dbReference type="Proteomes" id="UP000069241">
    <property type="component" value="Chromosome"/>
</dbReference>
<organism evidence="2 3">
    <name type="scientific">Desulfovibrio fairfieldensis</name>
    <dbReference type="NCBI Taxonomy" id="44742"/>
    <lineage>
        <taxon>Bacteria</taxon>
        <taxon>Pseudomonadati</taxon>
        <taxon>Thermodesulfobacteriota</taxon>
        <taxon>Desulfovibrionia</taxon>
        <taxon>Desulfovibrionales</taxon>
        <taxon>Desulfovibrionaceae</taxon>
        <taxon>Desulfovibrio</taxon>
    </lineage>
</organism>
<sequence length="209" mass="23236">MPGEDGVGRVVSRFSWAARIARPEPLLPAPGQGGDRGRAYMSSTGIARIDKAELQFFSRGRKSLRRHPRCRVRQGIPFVVVALGFDVPGGRHFLGPHVVPAGCGKRCRVCAQVPDFPAECVNLVAQGRQLPTLACAARKKDDQTDQDRQRHQYGQSDYFLHAASRMLWPGRTVRFWVNIAWTDTAGKARRRNADNKKSGRDIPSAFSEN</sequence>
<evidence type="ECO:0000256" key="1">
    <source>
        <dbReference type="SAM" id="MobiDB-lite"/>
    </source>
</evidence>